<dbReference type="OMA" id="QRNDYQV"/>
<dbReference type="GO" id="GO:0048471">
    <property type="term" value="C:perinuclear region of cytoplasm"/>
    <property type="evidence" value="ECO:0007669"/>
    <property type="project" value="TreeGrafter"/>
</dbReference>
<dbReference type="PROSITE" id="PS51450">
    <property type="entry name" value="LRR"/>
    <property type="match status" value="1"/>
</dbReference>
<feature type="coiled-coil region" evidence="1">
    <location>
        <begin position="554"/>
        <end position="666"/>
    </location>
</feature>
<dbReference type="EMBL" id="LSRX01001103">
    <property type="protein sequence ID" value="OLP83636.1"/>
    <property type="molecule type" value="Genomic_DNA"/>
</dbReference>
<dbReference type="GO" id="GO:0031267">
    <property type="term" value="F:small GTPase binding"/>
    <property type="evidence" value="ECO:0007669"/>
    <property type="project" value="TreeGrafter"/>
</dbReference>
<dbReference type="SUPFAM" id="SSF52047">
    <property type="entry name" value="RNI-like"/>
    <property type="match status" value="2"/>
</dbReference>
<dbReference type="InterPro" id="IPR032675">
    <property type="entry name" value="LRR_dom_sf"/>
</dbReference>
<name>A0A1Q9CL48_SYMMI</name>
<dbReference type="Pfam" id="PF13516">
    <property type="entry name" value="LRR_6"/>
    <property type="match status" value="3"/>
</dbReference>
<dbReference type="InterPro" id="IPR001611">
    <property type="entry name" value="Leu-rich_rpt"/>
</dbReference>
<dbReference type="GO" id="GO:0005096">
    <property type="term" value="F:GTPase activator activity"/>
    <property type="evidence" value="ECO:0007669"/>
    <property type="project" value="InterPro"/>
</dbReference>
<sequence>MGLVWVDVPDRGKTRHIRAQNPASLPAPTAKAPTTAPPTQLVLRPPSAQRTGTMRRPSTASVHSQMRRVQPSETRWTAEDRLSFRSLRMGAAGASCLAMQLRGKSLTRLDLSDNQLGDNSAAAIASLIHGLPQLKSILLAGNILGNPGLKEIANSELQTNGMLEQLALGEPPPGYSTVIKTARQRPNHISTEGLESLLAALSRNPNRRLAALAAGRIALRAEAGQALSAFLMEDSVLTSLDVSSNALTSEGISALLPSCAKLQMLDISETGCRGELIHGKLCELLQKADRLASLSIAHNVLEPRPMRRIARSISSCASLLSLNIAGTAIETEGVLALADGLLNSHTTCLRELDMSENGISEAEALASLGKIIAGTALQTLRLNRNPLGNAGICQLADSLDADSCPPDGPVLRTLELGSCRIGRPGATFLLIRLRDNRRLLQLRLSDNFLDDSLDMTHIEALRYIQYLHLDSNRLSLRNLTRASRVCAKNRFRVQDQEPRALRKEIRHLQVEEVKLREHKHQAAKDSAEIFVRMSAENIAAEELRQLRLGIMKSARQTEQKVASVEQKLKEREAYMEKLKDALEQTAQENELAIAEKRHDLEDKEAELTELQARLRDVEAQLARRRAQHPKQVAEINEEISAALPKTEEFKSNQEEMRKELKKLQEKTLIDFKP</sequence>
<dbReference type="GO" id="GO:0005634">
    <property type="term" value="C:nucleus"/>
    <property type="evidence" value="ECO:0007669"/>
    <property type="project" value="TreeGrafter"/>
</dbReference>
<dbReference type="GO" id="GO:0005829">
    <property type="term" value="C:cytosol"/>
    <property type="evidence" value="ECO:0007669"/>
    <property type="project" value="TreeGrafter"/>
</dbReference>
<dbReference type="Gene3D" id="3.80.10.10">
    <property type="entry name" value="Ribonuclease Inhibitor"/>
    <property type="match status" value="2"/>
</dbReference>
<dbReference type="GO" id="GO:0006913">
    <property type="term" value="P:nucleocytoplasmic transport"/>
    <property type="evidence" value="ECO:0007669"/>
    <property type="project" value="TreeGrafter"/>
</dbReference>
<dbReference type="Proteomes" id="UP000186817">
    <property type="component" value="Unassembled WGS sequence"/>
</dbReference>
<feature type="compositionally biased region" description="Polar residues" evidence="2">
    <location>
        <begin position="48"/>
        <end position="64"/>
    </location>
</feature>
<evidence type="ECO:0000313" key="3">
    <source>
        <dbReference type="EMBL" id="OLP83636.1"/>
    </source>
</evidence>
<proteinExistence type="predicted"/>
<dbReference type="PANTHER" id="PTHR24113">
    <property type="entry name" value="RAN GTPASE-ACTIVATING PROTEIN 1"/>
    <property type="match status" value="1"/>
</dbReference>
<feature type="region of interest" description="Disordered" evidence="2">
    <location>
        <begin position="19"/>
        <end position="74"/>
    </location>
</feature>
<keyword evidence="1" id="KW-0175">Coiled coil</keyword>
<keyword evidence="4" id="KW-1185">Reference proteome</keyword>
<evidence type="ECO:0000256" key="1">
    <source>
        <dbReference type="SAM" id="Coils"/>
    </source>
</evidence>
<dbReference type="SMART" id="SM00368">
    <property type="entry name" value="LRR_RI"/>
    <property type="match status" value="7"/>
</dbReference>
<dbReference type="PANTHER" id="PTHR24113:SF15">
    <property type="entry name" value="NACHT DOMAIN-CONTAINING PROTEIN"/>
    <property type="match status" value="1"/>
</dbReference>
<gene>
    <name evidence="3" type="primary">Rnh1</name>
    <name evidence="3" type="ORF">AK812_SmicGene35585</name>
</gene>
<evidence type="ECO:0000313" key="4">
    <source>
        <dbReference type="Proteomes" id="UP000186817"/>
    </source>
</evidence>
<reference evidence="3 4" key="1">
    <citation type="submission" date="2016-02" db="EMBL/GenBank/DDBJ databases">
        <title>Genome analysis of coral dinoflagellate symbionts highlights evolutionary adaptations to a symbiotic lifestyle.</title>
        <authorList>
            <person name="Aranda M."/>
            <person name="Li Y."/>
            <person name="Liew Y.J."/>
            <person name="Baumgarten S."/>
            <person name="Simakov O."/>
            <person name="Wilson M."/>
            <person name="Piel J."/>
            <person name="Ashoor H."/>
            <person name="Bougouffa S."/>
            <person name="Bajic V.B."/>
            <person name="Ryu T."/>
            <person name="Ravasi T."/>
            <person name="Bayer T."/>
            <person name="Micklem G."/>
            <person name="Kim H."/>
            <person name="Bhak J."/>
            <person name="Lajeunesse T.C."/>
            <person name="Voolstra C.R."/>
        </authorList>
    </citation>
    <scope>NUCLEOTIDE SEQUENCE [LARGE SCALE GENOMIC DNA]</scope>
    <source>
        <strain evidence="3 4">CCMP2467</strain>
    </source>
</reference>
<dbReference type="AlphaFoldDB" id="A0A1Q9CL48"/>
<evidence type="ECO:0000256" key="2">
    <source>
        <dbReference type="SAM" id="MobiDB-lite"/>
    </source>
</evidence>
<protein>
    <submittedName>
        <fullName evidence="3">Ribonuclease inhibitor</fullName>
    </submittedName>
</protein>
<comment type="caution">
    <text evidence="3">The sequence shown here is derived from an EMBL/GenBank/DDBJ whole genome shotgun (WGS) entry which is preliminary data.</text>
</comment>
<feature type="compositionally biased region" description="Low complexity" evidence="2">
    <location>
        <begin position="26"/>
        <end position="39"/>
    </location>
</feature>
<dbReference type="OrthoDB" id="429162at2759"/>
<dbReference type="InterPro" id="IPR027038">
    <property type="entry name" value="RanGap"/>
</dbReference>
<organism evidence="3 4">
    <name type="scientific">Symbiodinium microadriaticum</name>
    <name type="common">Dinoflagellate</name>
    <name type="synonym">Zooxanthella microadriatica</name>
    <dbReference type="NCBI Taxonomy" id="2951"/>
    <lineage>
        <taxon>Eukaryota</taxon>
        <taxon>Sar</taxon>
        <taxon>Alveolata</taxon>
        <taxon>Dinophyceae</taxon>
        <taxon>Suessiales</taxon>
        <taxon>Symbiodiniaceae</taxon>
        <taxon>Symbiodinium</taxon>
    </lineage>
</organism>
<accession>A0A1Q9CL48</accession>